<keyword evidence="10" id="KW-0862">Zinc</keyword>
<evidence type="ECO:0000256" key="8">
    <source>
        <dbReference type="ARBA" id="ARBA00022759"/>
    </source>
</evidence>
<dbReference type="InterPro" id="IPR001279">
    <property type="entry name" value="Metallo-B-lactamas"/>
</dbReference>
<dbReference type="GO" id="GO:0005739">
    <property type="term" value="C:mitochondrion"/>
    <property type="evidence" value="ECO:0007669"/>
    <property type="project" value="TreeGrafter"/>
</dbReference>
<evidence type="ECO:0000256" key="10">
    <source>
        <dbReference type="ARBA" id="ARBA00022833"/>
    </source>
</evidence>
<accession>A0AAN7CFC3</accession>
<comment type="catalytic activity">
    <reaction evidence="1">
        <text>Endonucleolytic cleavage of RNA, removing extra 3' nucleotides from tRNA precursor, generating 3' termini of tRNAs. A 3'-hydroxy group is left at the tRNA terminus and a 5'-phosphoryl group is left at the trailer molecule.</text>
        <dbReference type="EC" id="3.1.26.11"/>
    </reaction>
</comment>
<evidence type="ECO:0000256" key="11">
    <source>
        <dbReference type="SAM" id="MobiDB-lite"/>
    </source>
</evidence>
<dbReference type="AlphaFoldDB" id="A0AAN7CFC3"/>
<organism evidence="13 14">
    <name type="scientific">Achaetomium macrosporum</name>
    <dbReference type="NCBI Taxonomy" id="79813"/>
    <lineage>
        <taxon>Eukaryota</taxon>
        <taxon>Fungi</taxon>
        <taxon>Dikarya</taxon>
        <taxon>Ascomycota</taxon>
        <taxon>Pezizomycotina</taxon>
        <taxon>Sordariomycetes</taxon>
        <taxon>Sordariomycetidae</taxon>
        <taxon>Sordariales</taxon>
        <taxon>Chaetomiaceae</taxon>
        <taxon>Achaetomium</taxon>
    </lineage>
</organism>
<dbReference type="EMBL" id="MU860037">
    <property type="protein sequence ID" value="KAK4240581.1"/>
    <property type="molecule type" value="Genomic_DNA"/>
</dbReference>
<feature type="compositionally biased region" description="Polar residues" evidence="11">
    <location>
        <begin position="193"/>
        <end position="203"/>
    </location>
</feature>
<evidence type="ECO:0000256" key="5">
    <source>
        <dbReference type="ARBA" id="ARBA00022694"/>
    </source>
</evidence>
<dbReference type="GO" id="GO:0046872">
    <property type="term" value="F:metal ion binding"/>
    <property type="evidence" value="ECO:0007669"/>
    <property type="project" value="UniProtKB-KW"/>
</dbReference>
<dbReference type="Proteomes" id="UP001303760">
    <property type="component" value="Unassembled WGS sequence"/>
</dbReference>
<evidence type="ECO:0000313" key="14">
    <source>
        <dbReference type="Proteomes" id="UP001303760"/>
    </source>
</evidence>
<feature type="region of interest" description="Disordered" evidence="11">
    <location>
        <begin position="174"/>
        <end position="207"/>
    </location>
</feature>
<evidence type="ECO:0000259" key="12">
    <source>
        <dbReference type="SMART" id="SM00849"/>
    </source>
</evidence>
<dbReference type="Gene3D" id="3.60.15.10">
    <property type="entry name" value="Ribonuclease Z/Hydroxyacylglutathione hydrolase-like"/>
    <property type="match status" value="2"/>
</dbReference>
<evidence type="ECO:0000256" key="1">
    <source>
        <dbReference type="ARBA" id="ARBA00000402"/>
    </source>
</evidence>
<keyword evidence="7" id="KW-0479">Metal-binding</keyword>
<keyword evidence="8" id="KW-0255">Endonuclease</keyword>
<dbReference type="Pfam" id="PF23023">
    <property type="entry name" value="Anti-Pycsar_Apyc1"/>
    <property type="match status" value="1"/>
</dbReference>
<dbReference type="EC" id="3.1.26.11" evidence="4"/>
<dbReference type="GO" id="GO:1990180">
    <property type="term" value="P:mitochondrial tRNA 3'-end processing"/>
    <property type="evidence" value="ECO:0007669"/>
    <property type="project" value="TreeGrafter"/>
</dbReference>
<dbReference type="SUPFAM" id="SSF56281">
    <property type="entry name" value="Metallo-hydrolase/oxidoreductase"/>
    <property type="match status" value="2"/>
</dbReference>
<dbReference type="Pfam" id="PF13691">
    <property type="entry name" value="Lactamase_B_4"/>
    <property type="match status" value="1"/>
</dbReference>
<name>A0AAN7CFC3_9PEZI</name>
<evidence type="ECO:0000256" key="4">
    <source>
        <dbReference type="ARBA" id="ARBA00012477"/>
    </source>
</evidence>
<comment type="caution">
    <text evidence="13">The sequence shown here is derived from an EMBL/GenBank/DDBJ whole genome shotgun (WGS) entry which is preliminary data.</text>
</comment>
<protein>
    <recommendedName>
        <fullName evidence="4">ribonuclease Z</fullName>
        <ecNumber evidence="4">3.1.26.11</ecNumber>
    </recommendedName>
</protein>
<reference evidence="13" key="1">
    <citation type="journal article" date="2023" name="Mol. Phylogenet. Evol.">
        <title>Genome-scale phylogeny and comparative genomics of the fungal order Sordariales.</title>
        <authorList>
            <person name="Hensen N."/>
            <person name="Bonometti L."/>
            <person name="Westerberg I."/>
            <person name="Brannstrom I.O."/>
            <person name="Guillou S."/>
            <person name="Cros-Aarteil S."/>
            <person name="Calhoun S."/>
            <person name="Haridas S."/>
            <person name="Kuo A."/>
            <person name="Mondo S."/>
            <person name="Pangilinan J."/>
            <person name="Riley R."/>
            <person name="LaButti K."/>
            <person name="Andreopoulos B."/>
            <person name="Lipzen A."/>
            <person name="Chen C."/>
            <person name="Yan M."/>
            <person name="Daum C."/>
            <person name="Ng V."/>
            <person name="Clum A."/>
            <person name="Steindorff A."/>
            <person name="Ohm R.A."/>
            <person name="Martin F."/>
            <person name="Silar P."/>
            <person name="Natvig D.O."/>
            <person name="Lalanne C."/>
            <person name="Gautier V."/>
            <person name="Ament-Velasquez S.L."/>
            <person name="Kruys A."/>
            <person name="Hutchinson M.I."/>
            <person name="Powell A.J."/>
            <person name="Barry K."/>
            <person name="Miller A.N."/>
            <person name="Grigoriev I.V."/>
            <person name="Debuchy R."/>
            <person name="Gladieux P."/>
            <person name="Hiltunen Thoren M."/>
            <person name="Johannesson H."/>
        </authorList>
    </citation>
    <scope>NUCLEOTIDE SEQUENCE</scope>
    <source>
        <strain evidence="13">CBS 532.94</strain>
    </source>
</reference>
<keyword evidence="9" id="KW-0378">Hydrolase</keyword>
<evidence type="ECO:0000256" key="9">
    <source>
        <dbReference type="ARBA" id="ARBA00022801"/>
    </source>
</evidence>
<dbReference type="InterPro" id="IPR036866">
    <property type="entry name" value="RibonucZ/Hydroxyglut_hydro"/>
</dbReference>
<dbReference type="GO" id="GO:0042781">
    <property type="term" value="F:3'-tRNA processing endoribonuclease activity"/>
    <property type="evidence" value="ECO:0007669"/>
    <property type="project" value="UniProtKB-EC"/>
</dbReference>
<dbReference type="SMART" id="SM00849">
    <property type="entry name" value="Lactamase_B"/>
    <property type="match status" value="1"/>
</dbReference>
<keyword evidence="6" id="KW-0540">Nuclease</keyword>
<keyword evidence="5" id="KW-0819">tRNA processing</keyword>
<reference evidence="13" key="2">
    <citation type="submission" date="2023-05" db="EMBL/GenBank/DDBJ databases">
        <authorList>
            <consortium name="Lawrence Berkeley National Laboratory"/>
            <person name="Steindorff A."/>
            <person name="Hensen N."/>
            <person name="Bonometti L."/>
            <person name="Westerberg I."/>
            <person name="Brannstrom I.O."/>
            <person name="Guillou S."/>
            <person name="Cros-Aarteil S."/>
            <person name="Calhoun S."/>
            <person name="Haridas S."/>
            <person name="Kuo A."/>
            <person name="Mondo S."/>
            <person name="Pangilinan J."/>
            <person name="Riley R."/>
            <person name="Labutti K."/>
            <person name="Andreopoulos B."/>
            <person name="Lipzen A."/>
            <person name="Chen C."/>
            <person name="Yanf M."/>
            <person name="Daum C."/>
            <person name="Ng V."/>
            <person name="Clum A."/>
            <person name="Ohm R."/>
            <person name="Martin F."/>
            <person name="Silar P."/>
            <person name="Natvig D."/>
            <person name="Lalanne C."/>
            <person name="Gautier V."/>
            <person name="Ament-Velasquez S.L."/>
            <person name="Kruys A."/>
            <person name="Hutchinson M.I."/>
            <person name="Powell A.J."/>
            <person name="Barry K."/>
            <person name="Miller A.N."/>
            <person name="Grigoriev I.V."/>
            <person name="Debuchy R."/>
            <person name="Gladieux P."/>
            <person name="Thoren M.H."/>
            <person name="Johannesson H."/>
        </authorList>
    </citation>
    <scope>NUCLEOTIDE SEQUENCE</scope>
    <source>
        <strain evidence="13">CBS 532.94</strain>
    </source>
</reference>
<evidence type="ECO:0000256" key="7">
    <source>
        <dbReference type="ARBA" id="ARBA00022723"/>
    </source>
</evidence>
<dbReference type="PANTHER" id="PTHR12553">
    <property type="entry name" value="ZINC PHOSPHODIESTERASE ELAC PROTEIN 2"/>
    <property type="match status" value="1"/>
</dbReference>
<comment type="similarity">
    <text evidence="3">Belongs to the RNase Z family.</text>
</comment>
<evidence type="ECO:0000256" key="2">
    <source>
        <dbReference type="ARBA" id="ARBA00001947"/>
    </source>
</evidence>
<proteinExistence type="inferred from homology"/>
<dbReference type="CDD" id="cd07718">
    <property type="entry name" value="RNaseZ_ELAC1_ELAC2-C-term-like_MBL-fold"/>
    <property type="match status" value="1"/>
</dbReference>
<sequence>MLCYVQIVSTPTADTPGACLMLHFDNRRYLFGRLAEGTQRTFVQRKVSLAKITDIFLTGRIDWQTTGGLLGMILTLADLKATSVAALEEVNEELRSKGKKEKDLKSVAAHLNIHGGKNLVHMLATARPFILRKALPVYPRELRHDPRSGEGKEAGPDYEDENIRVWSIPVSKEASQADTFGAPSPKKRKLSPCSDTDPGTGSSEEADQEIREAVVKEMFCSKWNLDTLREMPLRDVELPAKIFIRNDQGHLEQYEGPDADSAPDPNMKVLVRLPWPASKVQQLPATEPSRQSMCYVVKCHPRRGKFNVEAARKLGVDKVNFKLLTAGESVPGKDGITVTPDMVLGAPTEGHGFAVVDIPFPEVIDDLVKRHEWSNPEIMKGVDTMYWVLSEGISLADPRLHQFIKARPSIKHIVLGADMCPNVLVLESPASQLIKMNRIDERRFPLPVFDTKPPTDLNKELGPAAELGRSGMKFQLAPKQAFLTDGVVPVMDTGKPIWELATHTPQVLQLANTARQTISKPEFLAEVEASQRDLPSPETEIIPLGTGSAMPSKYRNVSATLIRVPGWGSYLFDCGENTLGQLRRSFGFQGADEILRDLRAIYISHAHADHHLGTISVIDRWHRVSDGKLAIIASPRYQSFVREFQSVQPLSDIRLVQANLRPKAGPSPKPGTLAGAYFNDADLKDDPAFIASLPRIEAVYVDHCYEATAVVLTFPDTGLKIAYSGDCRPSMPFAELGRGAHLLIHECTFEDELAGDAHAKKHSTMSDALAVGRHMRVRRILLTHFSQRYPKLPVVNEAALVNNDDDGGDGNEGEGKRDVEVLFAFDMMRVKLGEFKQAKQFLPALRELLKVEEGVEQGVDEE</sequence>
<keyword evidence="14" id="KW-1185">Reference proteome</keyword>
<dbReference type="PANTHER" id="PTHR12553:SF49">
    <property type="entry name" value="ZINC PHOSPHODIESTERASE ELAC PROTEIN 2"/>
    <property type="match status" value="1"/>
</dbReference>
<dbReference type="InterPro" id="IPR027794">
    <property type="entry name" value="tRNase_Z_dom"/>
</dbReference>
<evidence type="ECO:0000256" key="3">
    <source>
        <dbReference type="ARBA" id="ARBA00007823"/>
    </source>
</evidence>
<gene>
    <name evidence="13" type="ORF">C8A03DRAFT_13085</name>
</gene>
<comment type="cofactor">
    <cofactor evidence="2">
        <name>Zn(2+)</name>
        <dbReference type="ChEBI" id="CHEBI:29105"/>
    </cofactor>
</comment>
<dbReference type="InterPro" id="IPR047151">
    <property type="entry name" value="RNZ2-like"/>
</dbReference>
<feature type="domain" description="Metallo-beta-lactamase" evidence="12">
    <location>
        <begin position="556"/>
        <end position="784"/>
    </location>
</feature>
<evidence type="ECO:0000313" key="13">
    <source>
        <dbReference type="EMBL" id="KAK4240581.1"/>
    </source>
</evidence>
<evidence type="ECO:0000256" key="6">
    <source>
        <dbReference type="ARBA" id="ARBA00022722"/>
    </source>
</evidence>